<proteinExistence type="inferred from homology"/>
<evidence type="ECO:0000313" key="6">
    <source>
        <dbReference type="EMBL" id="GAA3394825.1"/>
    </source>
</evidence>
<evidence type="ECO:0000256" key="4">
    <source>
        <dbReference type="SAM" id="MobiDB-lite"/>
    </source>
</evidence>
<feature type="domain" description="Carboxylesterase type B" evidence="5">
    <location>
        <begin position="53"/>
        <end position="549"/>
    </location>
</feature>
<gene>
    <name evidence="6" type="ORF">GCM10020369_65680</name>
</gene>
<evidence type="ECO:0000256" key="3">
    <source>
        <dbReference type="RuleBase" id="RU361235"/>
    </source>
</evidence>
<evidence type="ECO:0000256" key="1">
    <source>
        <dbReference type="ARBA" id="ARBA00005964"/>
    </source>
</evidence>
<evidence type="ECO:0000256" key="2">
    <source>
        <dbReference type="ARBA" id="ARBA00022801"/>
    </source>
</evidence>
<dbReference type="EC" id="3.1.1.-" evidence="3"/>
<dbReference type="EMBL" id="BAAAYN010000046">
    <property type="protein sequence ID" value="GAA3394825.1"/>
    <property type="molecule type" value="Genomic_DNA"/>
</dbReference>
<dbReference type="PROSITE" id="PS00941">
    <property type="entry name" value="CARBOXYLESTERASE_B_2"/>
    <property type="match status" value="1"/>
</dbReference>
<name>A0ABP6T7Z9_9ACTN</name>
<accession>A0ABP6T7Z9</accession>
<organism evidence="6 7">
    <name type="scientific">Cryptosporangium minutisporangium</name>
    <dbReference type="NCBI Taxonomy" id="113569"/>
    <lineage>
        <taxon>Bacteria</taxon>
        <taxon>Bacillati</taxon>
        <taxon>Actinomycetota</taxon>
        <taxon>Actinomycetes</taxon>
        <taxon>Cryptosporangiales</taxon>
        <taxon>Cryptosporangiaceae</taxon>
        <taxon>Cryptosporangium</taxon>
    </lineage>
</organism>
<dbReference type="Gene3D" id="3.40.50.1820">
    <property type="entry name" value="alpha/beta hydrolase"/>
    <property type="match status" value="1"/>
</dbReference>
<keyword evidence="7" id="KW-1185">Reference proteome</keyword>
<evidence type="ECO:0000313" key="7">
    <source>
        <dbReference type="Proteomes" id="UP001501676"/>
    </source>
</evidence>
<dbReference type="InterPro" id="IPR002018">
    <property type="entry name" value="CarbesteraseB"/>
</dbReference>
<dbReference type="InterPro" id="IPR019819">
    <property type="entry name" value="Carboxylesterase_B_CS"/>
</dbReference>
<dbReference type="Pfam" id="PF00135">
    <property type="entry name" value="COesterase"/>
    <property type="match status" value="1"/>
</dbReference>
<dbReference type="InterPro" id="IPR050309">
    <property type="entry name" value="Type-B_Carboxylest/Lipase"/>
</dbReference>
<comment type="caution">
    <text evidence="6">The sequence shown here is derived from an EMBL/GenBank/DDBJ whole genome shotgun (WGS) entry which is preliminary data.</text>
</comment>
<dbReference type="PANTHER" id="PTHR11559">
    <property type="entry name" value="CARBOXYLESTERASE"/>
    <property type="match status" value="1"/>
</dbReference>
<reference evidence="7" key="1">
    <citation type="journal article" date="2019" name="Int. J. Syst. Evol. Microbiol.">
        <title>The Global Catalogue of Microorganisms (GCM) 10K type strain sequencing project: providing services to taxonomists for standard genome sequencing and annotation.</title>
        <authorList>
            <consortium name="The Broad Institute Genomics Platform"/>
            <consortium name="The Broad Institute Genome Sequencing Center for Infectious Disease"/>
            <person name="Wu L."/>
            <person name="Ma J."/>
        </authorList>
    </citation>
    <scope>NUCLEOTIDE SEQUENCE [LARGE SCALE GENOMIC DNA]</scope>
    <source>
        <strain evidence="7">JCM 9458</strain>
    </source>
</reference>
<dbReference type="SUPFAM" id="SSF53474">
    <property type="entry name" value="alpha/beta-Hydrolases"/>
    <property type="match status" value="1"/>
</dbReference>
<dbReference type="PROSITE" id="PS00122">
    <property type="entry name" value="CARBOXYLESTERASE_B_1"/>
    <property type="match status" value="1"/>
</dbReference>
<dbReference type="InterPro" id="IPR019826">
    <property type="entry name" value="Carboxylesterase_B_AS"/>
</dbReference>
<comment type="similarity">
    <text evidence="1 3">Belongs to the type-B carboxylesterase/lipase family.</text>
</comment>
<evidence type="ECO:0000259" key="5">
    <source>
        <dbReference type="Pfam" id="PF00135"/>
    </source>
</evidence>
<protein>
    <recommendedName>
        <fullName evidence="3">Carboxylic ester hydrolase</fullName>
        <ecNumber evidence="3">3.1.1.-</ecNumber>
    </recommendedName>
</protein>
<keyword evidence="2 3" id="KW-0378">Hydrolase</keyword>
<dbReference type="Proteomes" id="UP001501676">
    <property type="component" value="Unassembled WGS sequence"/>
</dbReference>
<dbReference type="InterPro" id="IPR029058">
    <property type="entry name" value="AB_hydrolase_fold"/>
</dbReference>
<feature type="region of interest" description="Disordered" evidence="4">
    <location>
        <begin position="94"/>
        <end position="122"/>
    </location>
</feature>
<sequence>MFQLRGVREGPLMRSFLRRVPAALLAVTLAAGLAACTDDESSNGGKSAVDLDATVVTTEGGALRGSSAAGYRSFLGVPFAAPPVGNLRWRPPQPAEKWSGERDATKPGAACTQGSSLVSGGESGKGSTIEDCLYLNVYTPTTGTARRTLPEAGRDGKLPVMVWIHGGSYTSGAGSDYGPGRLVTQGGAVVVTINYRLGALGFLALPELSREQELGSGTYGLLDQQAALRWVQKNVAEFGGDPKNVTLFGESAGAGSVCAQMIAPQAKGLFAKAIAESGCALRGPTQAKAEQTGTALAAKLGCRGAEVLTCLRGKSSAAIRSAATATSTSLTYAPSSGNPVQPTDIESAFAEGKFQNVPLLQGTNHDEGRLFILSLGLSGIGPALYPAAVRRATGPLADQILARYPLSKYGTPGDALGAIVTDSTFSCPALRTNQSAAKRTTVYAYEFNDPNAPLPKIGNYPLKAAHAAELPYLFEMERLGGLPQTAQQLSREMVAYWTSFAADGDPNVDGAPKWGTFSPGGSSMQALVPQGSTALPTDRFATEHNCDFWAKNPTVSLRS</sequence>